<gene>
    <name evidence="1" type="ORF">BaRGS_00026079</name>
</gene>
<dbReference type="AlphaFoldDB" id="A0ABD0K765"/>
<name>A0ABD0K765_9CAEN</name>
<evidence type="ECO:0000313" key="1">
    <source>
        <dbReference type="EMBL" id="KAK7482670.1"/>
    </source>
</evidence>
<keyword evidence="2" id="KW-1185">Reference proteome</keyword>
<proteinExistence type="predicted"/>
<organism evidence="1 2">
    <name type="scientific">Batillaria attramentaria</name>
    <dbReference type="NCBI Taxonomy" id="370345"/>
    <lineage>
        <taxon>Eukaryota</taxon>
        <taxon>Metazoa</taxon>
        <taxon>Spiralia</taxon>
        <taxon>Lophotrochozoa</taxon>
        <taxon>Mollusca</taxon>
        <taxon>Gastropoda</taxon>
        <taxon>Caenogastropoda</taxon>
        <taxon>Sorbeoconcha</taxon>
        <taxon>Cerithioidea</taxon>
        <taxon>Batillariidae</taxon>
        <taxon>Batillaria</taxon>
    </lineage>
</organism>
<protein>
    <submittedName>
        <fullName evidence="1">Uncharacterized protein</fullName>
    </submittedName>
</protein>
<comment type="caution">
    <text evidence="1">The sequence shown here is derived from an EMBL/GenBank/DDBJ whole genome shotgun (WGS) entry which is preliminary data.</text>
</comment>
<reference evidence="1 2" key="1">
    <citation type="journal article" date="2023" name="Sci. Data">
        <title>Genome assembly of the Korean intertidal mud-creeper Batillaria attramentaria.</title>
        <authorList>
            <person name="Patra A.K."/>
            <person name="Ho P.T."/>
            <person name="Jun S."/>
            <person name="Lee S.J."/>
            <person name="Kim Y."/>
            <person name="Won Y.J."/>
        </authorList>
    </citation>
    <scope>NUCLEOTIDE SEQUENCE [LARGE SCALE GENOMIC DNA]</scope>
    <source>
        <strain evidence="1">Wonlab-2016</strain>
    </source>
</reference>
<sequence>MRAPLTARRRAPETSFRFAQQSLSLTSVGESRGQNEAGSSCVQRVGSCDLTTSQASVLLWLPIENGWAASCQSRQAAVSCVKKRCRGGGCRTVWGTGPKRVAVAACDQLAAIWCRVVRLCVSCSLTSQLSLSLCSLYLCLLAST</sequence>
<accession>A0ABD0K765</accession>
<evidence type="ECO:0000313" key="2">
    <source>
        <dbReference type="Proteomes" id="UP001519460"/>
    </source>
</evidence>
<dbReference type="Proteomes" id="UP001519460">
    <property type="component" value="Unassembled WGS sequence"/>
</dbReference>
<dbReference type="EMBL" id="JACVVK020000240">
    <property type="protein sequence ID" value="KAK7482670.1"/>
    <property type="molecule type" value="Genomic_DNA"/>
</dbReference>